<keyword evidence="2" id="KW-1185">Reference proteome</keyword>
<organism evidence="1 2">
    <name type="scientific">Hibiscus sabdariffa</name>
    <name type="common">roselle</name>
    <dbReference type="NCBI Taxonomy" id="183260"/>
    <lineage>
        <taxon>Eukaryota</taxon>
        <taxon>Viridiplantae</taxon>
        <taxon>Streptophyta</taxon>
        <taxon>Embryophyta</taxon>
        <taxon>Tracheophyta</taxon>
        <taxon>Spermatophyta</taxon>
        <taxon>Magnoliopsida</taxon>
        <taxon>eudicotyledons</taxon>
        <taxon>Gunneridae</taxon>
        <taxon>Pentapetalae</taxon>
        <taxon>rosids</taxon>
        <taxon>malvids</taxon>
        <taxon>Malvales</taxon>
        <taxon>Malvaceae</taxon>
        <taxon>Malvoideae</taxon>
        <taxon>Hibiscus</taxon>
    </lineage>
</organism>
<proteinExistence type="predicted"/>
<evidence type="ECO:0000313" key="2">
    <source>
        <dbReference type="Proteomes" id="UP001396334"/>
    </source>
</evidence>
<reference evidence="1 2" key="1">
    <citation type="journal article" date="2024" name="G3 (Bethesda)">
        <title>Genome assembly of Hibiscus sabdariffa L. provides insights into metabolisms of medicinal natural products.</title>
        <authorList>
            <person name="Kim T."/>
        </authorList>
    </citation>
    <scope>NUCLEOTIDE SEQUENCE [LARGE SCALE GENOMIC DNA]</scope>
    <source>
        <strain evidence="1">TK-2024</strain>
        <tissue evidence="1">Old leaves</tissue>
    </source>
</reference>
<gene>
    <name evidence="1" type="ORF">V6N11_078243</name>
</gene>
<protein>
    <submittedName>
        <fullName evidence="1">Uncharacterized protein</fullName>
    </submittedName>
</protein>
<comment type="caution">
    <text evidence="1">The sequence shown here is derived from an EMBL/GenBank/DDBJ whole genome shotgun (WGS) entry which is preliminary data.</text>
</comment>
<evidence type="ECO:0000313" key="1">
    <source>
        <dbReference type="EMBL" id="KAK9036235.1"/>
    </source>
</evidence>
<dbReference type="EMBL" id="JBBPBN010000006">
    <property type="protein sequence ID" value="KAK9036235.1"/>
    <property type="molecule type" value="Genomic_DNA"/>
</dbReference>
<sequence>MLWREIHSCLTSPLQSPLPSVVVSASHQHDQTRMGFRGNNSSPFSAAASSVQQIVTIIMLTSASFPHCLESGMMDGLLELRDAV</sequence>
<name>A0ABR2TFG2_9ROSI</name>
<dbReference type="Proteomes" id="UP001396334">
    <property type="component" value="Unassembled WGS sequence"/>
</dbReference>
<accession>A0ABR2TFG2</accession>